<dbReference type="OrthoDB" id="9135477at2"/>
<dbReference type="Proteomes" id="UP000325641">
    <property type="component" value="Chromosome"/>
</dbReference>
<proteinExistence type="predicted"/>
<organism evidence="1 2">
    <name type="scientific">Bradyrhizobium betae</name>
    <dbReference type="NCBI Taxonomy" id="244734"/>
    <lineage>
        <taxon>Bacteria</taxon>
        <taxon>Pseudomonadati</taxon>
        <taxon>Pseudomonadota</taxon>
        <taxon>Alphaproteobacteria</taxon>
        <taxon>Hyphomicrobiales</taxon>
        <taxon>Nitrobacteraceae</taxon>
        <taxon>Bradyrhizobium</taxon>
    </lineage>
</organism>
<dbReference type="EMBL" id="CP044543">
    <property type="protein sequence ID" value="QFI75974.1"/>
    <property type="molecule type" value="Genomic_DNA"/>
</dbReference>
<gene>
    <name evidence="1" type="ORF">F8237_28375</name>
</gene>
<reference evidence="2" key="1">
    <citation type="submission" date="2019-10" db="EMBL/GenBank/DDBJ databases">
        <title>Complete Genome Sequence of Bradyrhizobium betae type strain PL7HG1T.</title>
        <authorList>
            <person name="Bromfield E.S.P."/>
            <person name="Cloutier S."/>
        </authorList>
    </citation>
    <scope>NUCLEOTIDE SEQUENCE [LARGE SCALE GENOMIC DNA]</scope>
    <source>
        <strain evidence="2">PL7HG1</strain>
    </source>
</reference>
<dbReference type="RefSeq" id="WP_151649492.1">
    <property type="nucleotide sequence ID" value="NZ_CP044543.1"/>
</dbReference>
<protein>
    <submittedName>
        <fullName evidence="1">Uncharacterized protein</fullName>
    </submittedName>
</protein>
<evidence type="ECO:0000313" key="1">
    <source>
        <dbReference type="EMBL" id="QFI75974.1"/>
    </source>
</evidence>
<name>A0A5P6PDM7_9BRAD</name>
<dbReference type="KEGG" id="bbet:F8237_28375"/>
<evidence type="ECO:0000313" key="2">
    <source>
        <dbReference type="Proteomes" id="UP000325641"/>
    </source>
</evidence>
<sequence length="408" mass="44647">MRQIAFSRDFKQLRLDHAAINPGAVTLNNAPLAKNSPTYPLALRSAEKTLFEQLLLFDTIQISVTGPNVIAPLLCKQMGLRVFEELLDQDAILFVQWEPEPMMTHDGKTVKAMFMGRVDDGGPIDIEKRIDTGFALEHAGSASYRQRVKKKLLRQTSILEERFGSEAWQSAFKAMSEGVLVDRGVSTRSSPIDIPLAEGTILAQAAEALLAYRHILANNMISTGDQSVFDFLAMGMSKLETPDLKLEQFGVISEFERFPSLRALFDQVDQPFKTAARFRATSVARNFRAWLSSINLTDSTDIVREYVDACKGKKGFFDTAPRKFFKMVTVGAIGHLSHSAATALGADALTAGAAALTGLGATTLATLRDKALKSGAGILGGFITDNLASEWTPKAYFDGLRSMQRKSA</sequence>
<dbReference type="AlphaFoldDB" id="A0A5P6PDM7"/>
<accession>A0A5P6PDM7</accession>